<dbReference type="EMBL" id="CAMAPE010000065">
    <property type="protein sequence ID" value="CAH9114994.1"/>
    <property type="molecule type" value="Genomic_DNA"/>
</dbReference>
<sequence>MWFNDLLFANHSHPFEKRLPFEQIGGSLVNRIYVLMYCSCRLETPHLPETFHSRLQDPRKFSPLVDTAGLSVGYIQDKDLSFYLCYLLPTFLFPLSFFKESLYESRCEKIQILNFPTCLFASLLCV</sequence>
<accession>A0A9P0ZWM2</accession>
<name>A0A9P0ZWM2_CUSEU</name>
<proteinExistence type="predicted"/>
<reference evidence="1" key="1">
    <citation type="submission" date="2022-07" db="EMBL/GenBank/DDBJ databases">
        <authorList>
            <person name="Macas J."/>
            <person name="Novak P."/>
            <person name="Neumann P."/>
        </authorList>
    </citation>
    <scope>NUCLEOTIDE SEQUENCE</scope>
</reference>
<keyword evidence="2" id="KW-1185">Reference proteome</keyword>
<evidence type="ECO:0000313" key="2">
    <source>
        <dbReference type="Proteomes" id="UP001152484"/>
    </source>
</evidence>
<evidence type="ECO:0000313" key="1">
    <source>
        <dbReference type="EMBL" id="CAH9114994.1"/>
    </source>
</evidence>
<dbReference type="AlphaFoldDB" id="A0A9P0ZWM2"/>
<comment type="caution">
    <text evidence="1">The sequence shown here is derived from an EMBL/GenBank/DDBJ whole genome shotgun (WGS) entry which is preliminary data.</text>
</comment>
<organism evidence="1 2">
    <name type="scientific">Cuscuta europaea</name>
    <name type="common">European dodder</name>
    <dbReference type="NCBI Taxonomy" id="41803"/>
    <lineage>
        <taxon>Eukaryota</taxon>
        <taxon>Viridiplantae</taxon>
        <taxon>Streptophyta</taxon>
        <taxon>Embryophyta</taxon>
        <taxon>Tracheophyta</taxon>
        <taxon>Spermatophyta</taxon>
        <taxon>Magnoliopsida</taxon>
        <taxon>eudicotyledons</taxon>
        <taxon>Gunneridae</taxon>
        <taxon>Pentapetalae</taxon>
        <taxon>asterids</taxon>
        <taxon>lamiids</taxon>
        <taxon>Solanales</taxon>
        <taxon>Convolvulaceae</taxon>
        <taxon>Cuscuteae</taxon>
        <taxon>Cuscuta</taxon>
        <taxon>Cuscuta subgen. Cuscuta</taxon>
    </lineage>
</organism>
<dbReference type="Proteomes" id="UP001152484">
    <property type="component" value="Unassembled WGS sequence"/>
</dbReference>
<protein>
    <submittedName>
        <fullName evidence="1">Uncharacterized protein</fullName>
    </submittedName>
</protein>
<gene>
    <name evidence="1" type="ORF">CEURO_LOCUS20621</name>
</gene>